<dbReference type="GO" id="GO:0006108">
    <property type="term" value="P:malate metabolic process"/>
    <property type="evidence" value="ECO:0007669"/>
    <property type="project" value="TreeGrafter"/>
</dbReference>
<evidence type="ECO:0000259" key="2">
    <source>
        <dbReference type="Pfam" id="PF00206"/>
    </source>
</evidence>
<name>A0A817LWX6_9BILA</name>
<dbReference type="OrthoDB" id="10448104at2759"/>
<gene>
    <name evidence="3" type="ORF">TIS948_LOCUS3476</name>
</gene>
<dbReference type="Pfam" id="PF00206">
    <property type="entry name" value="Lyase_1"/>
    <property type="match status" value="2"/>
</dbReference>
<dbReference type="GO" id="GO:0006099">
    <property type="term" value="P:tricarboxylic acid cycle"/>
    <property type="evidence" value="ECO:0007669"/>
    <property type="project" value="TreeGrafter"/>
</dbReference>
<evidence type="ECO:0000256" key="1">
    <source>
        <dbReference type="SAM" id="MobiDB-lite"/>
    </source>
</evidence>
<proteinExistence type="predicted"/>
<evidence type="ECO:0000313" key="4">
    <source>
        <dbReference type="Proteomes" id="UP000663825"/>
    </source>
</evidence>
<dbReference type="GO" id="GO:0005739">
    <property type="term" value="C:mitochondrion"/>
    <property type="evidence" value="ECO:0007669"/>
    <property type="project" value="TreeGrafter"/>
</dbReference>
<dbReference type="Proteomes" id="UP000663825">
    <property type="component" value="Unassembled WGS sequence"/>
</dbReference>
<sequence length="462" mass="51718">MAHPLIQGFNLYKKANAMLNYRLDLDKEIFAVISKTYGDIRRGHLNHHFPSSVVELSSCEQFNIKFNEIFEHRVNQILFESLGNTTHIRIHDYLNENQSPDIVFSIGMRIAVLLELRRRLYLAMGQLHNAFEKYEELSIYAHQVTMGIQRLKTCGPRLLELPVNDTVMNTGIKTPESFGKNISEQLKKLAGLTFVDVSNKFEDFNTYNIMAELSGTLNQLAVSLTTIANNIRMLCSIIINGTQYTAMATAAAQIMGNHMALTVVSTMGHVDINLLKPLIIKNVLYSLTMLSDMSENLSTWSPLERQTAPIHQDGLQSNSTLLSSIMESWIMPTSYEPEMFIIDSAPLSENISVFDNVGGTRSRLAAAATTATQIVQDEHGPGVEPNTTSPLFNLGNMVNTVESYILNDKKSKKTKKCHATQPNVNLPPPPPAQQQQQPTQEEAVRQLAEKLKIYPPPDSLFP</sequence>
<accession>A0A817LWX6</accession>
<evidence type="ECO:0000313" key="3">
    <source>
        <dbReference type="EMBL" id="CAF3040123.1"/>
    </source>
</evidence>
<dbReference type="SUPFAM" id="SSF48557">
    <property type="entry name" value="L-aspartase-like"/>
    <property type="match status" value="1"/>
</dbReference>
<feature type="region of interest" description="Disordered" evidence="1">
    <location>
        <begin position="409"/>
        <end position="444"/>
    </location>
</feature>
<dbReference type="InterPro" id="IPR024083">
    <property type="entry name" value="Fumarase/histidase_N"/>
</dbReference>
<dbReference type="AlphaFoldDB" id="A0A817LWX6"/>
<dbReference type="EMBL" id="CAJNXB010000246">
    <property type="protein sequence ID" value="CAF3040123.1"/>
    <property type="molecule type" value="Genomic_DNA"/>
</dbReference>
<dbReference type="Gene3D" id="1.20.200.10">
    <property type="entry name" value="Fumarase/aspartase (Central domain)"/>
    <property type="match status" value="1"/>
</dbReference>
<dbReference type="InterPro" id="IPR022761">
    <property type="entry name" value="Fumarate_lyase_N"/>
</dbReference>
<protein>
    <recommendedName>
        <fullName evidence="2">Fumarate lyase N-terminal domain-containing protein</fullName>
    </recommendedName>
</protein>
<reference evidence="3" key="1">
    <citation type="submission" date="2021-02" db="EMBL/GenBank/DDBJ databases">
        <authorList>
            <person name="Nowell W R."/>
        </authorList>
    </citation>
    <scope>NUCLEOTIDE SEQUENCE</scope>
</reference>
<feature type="domain" description="Fumarate lyase N-terminal" evidence="2">
    <location>
        <begin position="6"/>
        <end position="133"/>
    </location>
</feature>
<dbReference type="GO" id="GO:0004333">
    <property type="term" value="F:fumarate hydratase activity"/>
    <property type="evidence" value="ECO:0007669"/>
    <property type="project" value="InterPro"/>
</dbReference>
<feature type="domain" description="Fumarate lyase N-terminal" evidence="2">
    <location>
        <begin position="136"/>
        <end position="236"/>
    </location>
</feature>
<dbReference type="PANTHER" id="PTHR11444:SF1">
    <property type="entry name" value="FUMARATE HYDRATASE, MITOCHONDRIAL"/>
    <property type="match status" value="1"/>
</dbReference>
<dbReference type="InterPro" id="IPR008948">
    <property type="entry name" value="L-Aspartase-like"/>
</dbReference>
<dbReference type="PANTHER" id="PTHR11444">
    <property type="entry name" value="ASPARTATEAMMONIA/ARGININOSUCCINATE/ADENYLOSUCCINATE LYASE"/>
    <property type="match status" value="1"/>
</dbReference>
<organism evidence="3 4">
    <name type="scientific">Rotaria socialis</name>
    <dbReference type="NCBI Taxonomy" id="392032"/>
    <lineage>
        <taxon>Eukaryota</taxon>
        <taxon>Metazoa</taxon>
        <taxon>Spiralia</taxon>
        <taxon>Gnathifera</taxon>
        <taxon>Rotifera</taxon>
        <taxon>Eurotatoria</taxon>
        <taxon>Bdelloidea</taxon>
        <taxon>Philodinida</taxon>
        <taxon>Philodinidae</taxon>
        <taxon>Rotaria</taxon>
    </lineage>
</organism>
<dbReference type="GO" id="GO:0006106">
    <property type="term" value="P:fumarate metabolic process"/>
    <property type="evidence" value="ECO:0007669"/>
    <property type="project" value="InterPro"/>
</dbReference>
<dbReference type="InterPro" id="IPR005677">
    <property type="entry name" value="Fum_hydII"/>
</dbReference>
<comment type="caution">
    <text evidence="3">The sequence shown here is derived from an EMBL/GenBank/DDBJ whole genome shotgun (WGS) entry which is preliminary data.</text>
</comment>
<dbReference type="Gene3D" id="1.10.275.10">
    <property type="entry name" value="Fumarase/aspartase (N-terminal domain)"/>
    <property type="match status" value="1"/>
</dbReference>